<protein>
    <submittedName>
        <fullName evidence="1">Uncharacterized protein MANES_01G103000</fullName>
    </submittedName>
</protein>
<proteinExistence type="predicted"/>
<organism evidence="1">
    <name type="scientific">Rhizophora mucronata</name>
    <name type="common">Asiatic mangrove</name>
    <dbReference type="NCBI Taxonomy" id="61149"/>
    <lineage>
        <taxon>Eukaryota</taxon>
        <taxon>Viridiplantae</taxon>
        <taxon>Streptophyta</taxon>
        <taxon>Embryophyta</taxon>
        <taxon>Tracheophyta</taxon>
        <taxon>Spermatophyta</taxon>
        <taxon>Magnoliopsida</taxon>
        <taxon>eudicotyledons</taxon>
        <taxon>Gunneridae</taxon>
        <taxon>Pentapetalae</taxon>
        <taxon>rosids</taxon>
        <taxon>fabids</taxon>
        <taxon>Malpighiales</taxon>
        <taxon>Rhizophoraceae</taxon>
        <taxon>Rhizophora</taxon>
    </lineage>
</organism>
<name>A0A2P2LIK7_RHIMU</name>
<dbReference type="EMBL" id="GGEC01037330">
    <property type="protein sequence ID" value="MBX17814.1"/>
    <property type="molecule type" value="Transcribed_RNA"/>
</dbReference>
<reference evidence="1" key="1">
    <citation type="submission" date="2018-02" db="EMBL/GenBank/DDBJ databases">
        <title>Rhizophora mucronata_Transcriptome.</title>
        <authorList>
            <person name="Meera S.P."/>
            <person name="Sreeshan A."/>
            <person name="Augustine A."/>
        </authorList>
    </citation>
    <scope>NUCLEOTIDE SEQUENCE</scope>
    <source>
        <tissue evidence="1">Leaf</tissue>
    </source>
</reference>
<dbReference type="AlphaFoldDB" id="A0A2P2LIK7"/>
<evidence type="ECO:0000313" key="1">
    <source>
        <dbReference type="EMBL" id="MBX17814.1"/>
    </source>
</evidence>
<accession>A0A2P2LIK7</accession>
<sequence>MLFVTIKIVFFKYHLWMWFG</sequence>